<dbReference type="AlphaFoldDB" id="A0A848L021"/>
<dbReference type="PROSITE" id="PS51257">
    <property type="entry name" value="PROKAR_LIPOPROTEIN"/>
    <property type="match status" value="1"/>
</dbReference>
<evidence type="ECO:0008006" key="3">
    <source>
        <dbReference type="Google" id="ProtNLM"/>
    </source>
</evidence>
<dbReference type="EMBL" id="JABBNB010000031">
    <property type="protein sequence ID" value="NMO04176.1"/>
    <property type="molecule type" value="Genomic_DNA"/>
</dbReference>
<evidence type="ECO:0000313" key="1">
    <source>
        <dbReference type="EMBL" id="NMO04176.1"/>
    </source>
</evidence>
<gene>
    <name evidence="1" type="ORF">HH308_23445</name>
</gene>
<evidence type="ECO:0000313" key="2">
    <source>
        <dbReference type="Proteomes" id="UP000550729"/>
    </source>
</evidence>
<keyword evidence="2" id="KW-1185">Reference proteome</keyword>
<accession>A0A848L021</accession>
<proteinExistence type="predicted"/>
<name>A0A848L021_9ACTN</name>
<protein>
    <recommendedName>
        <fullName evidence="3">Lipoprotein</fullName>
    </recommendedName>
</protein>
<dbReference type="Proteomes" id="UP000550729">
    <property type="component" value="Unassembled WGS sequence"/>
</dbReference>
<organism evidence="1 2">
    <name type="scientific">Gordonia asplenii</name>
    <dbReference type="NCBI Taxonomy" id="2725283"/>
    <lineage>
        <taxon>Bacteria</taxon>
        <taxon>Bacillati</taxon>
        <taxon>Actinomycetota</taxon>
        <taxon>Actinomycetes</taxon>
        <taxon>Mycobacteriales</taxon>
        <taxon>Gordoniaceae</taxon>
        <taxon>Gordonia</taxon>
    </lineage>
</organism>
<comment type="caution">
    <text evidence="1">The sequence shown here is derived from an EMBL/GenBank/DDBJ whole genome shotgun (WGS) entry which is preliminary data.</text>
</comment>
<sequence length="146" mass="14818">MTGPARGIRLIAVLLAVCGVLFVSGCGGGDSSSKGDGLDVVALPSDFPTSDVPLLDGRVLTANGTKADGWSITVQGKSDVGNALDAAVRKLTDAGFTESSRTTEGGQRVVMLSHKDGSTTYWVQVGATPQAAGGPNSVFYQVDSEG</sequence>
<reference evidence="1 2" key="1">
    <citation type="submission" date="2020-04" db="EMBL/GenBank/DDBJ databases">
        <title>Gordonia sp. nov. TBRC 11910.</title>
        <authorList>
            <person name="Suriyachadkun C."/>
        </authorList>
    </citation>
    <scope>NUCLEOTIDE SEQUENCE [LARGE SCALE GENOMIC DNA]</scope>
    <source>
        <strain evidence="1 2">TBRC 11910</strain>
    </source>
</reference>